<dbReference type="HAMAP" id="MF_00127">
    <property type="entry name" value="His_tRNA_synth"/>
    <property type="match status" value="1"/>
</dbReference>
<accession>A0A0G1EUF2</accession>
<name>A0A0G1EUF2_9BACT</name>
<keyword evidence="3 8" id="KW-0547">Nucleotide-binding</keyword>
<dbReference type="InterPro" id="IPR033656">
    <property type="entry name" value="HisRS_anticodon"/>
</dbReference>
<dbReference type="Gene3D" id="3.30.930.10">
    <property type="entry name" value="Bira Bifunctional Protein, Domain 2"/>
    <property type="match status" value="1"/>
</dbReference>
<dbReference type="EC" id="6.1.1.21" evidence="8"/>
<keyword evidence="6 8" id="KW-0030">Aminoacyl-tRNA synthetase</keyword>
<comment type="caution">
    <text evidence="11">The sequence shown here is derived from an EMBL/GenBank/DDBJ whole genome shotgun (WGS) entry which is preliminary data.</text>
</comment>
<dbReference type="CDD" id="cd00859">
    <property type="entry name" value="HisRS_anticodon"/>
    <property type="match status" value="1"/>
</dbReference>
<dbReference type="FunFam" id="3.40.50.800:FF:000012">
    <property type="entry name" value="Histidine--tRNA ligase, cytoplasmic"/>
    <property type="match status" value="1"/>
</dbReference>
<dbReference type="InterPro" id="IPR006195">
    <property type="entry name" value="aa-tRNA-synth_II"/>
</dbReference>
<evidence type="ECO:0000256" key="4">
    <source>
        <dbReference type="ARBA" id="ARBA00022840"/>
    </source>
</evidence>
<dbReference type="Proteomes" id="UP000034050">
    <property type="component" value="Unassembled WGS sequence"/>
</dbReference>
<dbReference type="CDD" id="cd00773">
    <property type="entry name" value="HisRS-like_core"/>
    <property type="match status" value="1"/>
</dbReference>
<evidence type="ECO:0000256" key="5">
    <source>
        <dbReference type="ARBA" id="ARBA00022917"/>
    </source>
</evidence>
<dbReference type="GO" id="GO:0005524">
    <property type="term" value="F:ATP binding"/>
    <property type="evidence" value="ECO:0007669"/>
    <property type="project" value="UniProtKB-UniRule"/>
</dbReference>
<comment type="subcellular location">
    <subcellularLocation>
        <location evidence="8">Cytoplasm</location>
    </subcellularLocation>
</comment>
<dbReference type="InterPro" id="IPR004516">
    <property type="entry name" value="HisRS/HisZ"/>
</dbReference>
<evidence type="ECO:0000259" key="10">
    <source>
        <dbReference type="PROSITE" id="PS50862"/>
    </source>
</evidence>
<dbReference type="STRING" id="1618446.UV61_C0008G0104"/>
<feature type="binding site" evidence="9">
    <location>
        <position position="126"/>
    </location>
    <ligand>
        <name>L-histidine</name>
        <dbReference type="ChEBI" id="CHEBI:57595"/>
    </ligand>
</feature>
<dbReference type="SUPFAM" id="SSF55681">
    <property type="entry name" value="Class II aaRS and biotin synthetases"/>
    <property type="match status" value="1"/>
</dbReference>
<dbReference type="EMBL" id="LCFD01000008">
    <property type="protein sequence ID" value="KKS86651.1"/>
    <property type="molecule type" value="Genomic_DNA"/>
</dbReference>
<feature type="binding site" evidence="9">
    <location>
        <position position="122"/>
    </location>
    <ligand>
        <name>L-histidine</name>
        <dbReference type="ChEBI" id="CHEBI:57595"/>
    </ligand>
</feature>
<gene>
    <name evidence="8" type="primary">hisS</name>
    <name evidence="11" type="ORF">UV61_C0008G0104</name>
</gene>
<evidence type="ECO:0000256" key="1">
    <source>
        <dbReference type="ARBA" id="ARBA00008226"/>
    </source>
</evidence>
<dbReference type="InterPro" id="IPR004154">
    <property type="entry name" value="Anticodon-bd"/>
</dbReference>
<comment type="similarity">
    <text evidence="1 8">Belongs to the class-II aminoacyl-tRNA synthetase family.</text>
</comment>
<evidence type="ECO:0000256" key="9">
    <source>
        <dbReference type="PIRSR" id="PIRSR001549-1"/>
    </source>
</evidence>
<evidence type="ECO:0000256" key="2">
    <source>
        <dbReference type="ARBA" id="ARBA00022598"/>
    </source>
</evidence>
<keyword evidence="8" id="KW-0963">Cytoplasm</keyword>
<feature type="binding site" evidence="9">
    <location>
        <position position="108"/>
    </location>
    <ligand>
        <name>L-histidine</name>
        <dbReference type="ChEBI" id="CHEBI:57595"/>
    </ligand>
</feature>
<dbReference type="PIRSF" id="PIRSF001549">
    <property type="entry name" value="His-tRNA_synth"/>
    <property type="match status" value="1"/>
</dbReference>
<comment type="subunit">
    <text evidence="8">Homodimer.</text>
</comment>
<evidence type="ECO:0000313" key="12">
    <source>
        <dbReference type="Proteomes" id="UP000034050"/>
    </source>
</evidence>
<dbReference type="NCBIfam" id="TIGR00442">
    <property type="entry name" value="hisS"/>
    <property type="match status" value="1"/>
</dbReference>
<dbReference type="PROSITE" id="PS50862">
    <property type="entry name" value="AA_TRNA_LIGASE_II"/>
    <property type="match status" value="1"/>
</dbReference>
<organism evidence="11 12">
    <name type="scientific">Candidatus Gottesmanbacteria bacterium GW2011_GWB1_43_11</name>
    <dbReference type="NCBI Taxonomy" id="1618446"/>
    <lineage>
        <taxon>Bacteria</taxon>
        <taxon>Candidatus Gottesmaniibacteriota</taxon>
    </lineage>
</organism>
<evidence type="ECO:0000256" key="8">
    <source>
        <dbReference type="HAMAP-Rule" id="MF_00127"/>
    </source>
</evidence>
<dbReference type="GO" id="GO:0005737">
    <property type="term" value="C:cytoplasm"/>
    <property type="evidence" value="ECO:0007669"/>
    <property type="project" value="UniProtKB-SubCell"/>
</dbReference>
<sequence>MNKIQNLKGFRDFLPQEALKRQWLRDKISQTFELWGYDPMETPTLEPLELFAGQIGEDEKLFFKFKDPGGKDVALRYDQTVPTCRVVGQYAGQITLPFKRYQIQSAFRAENTQKGRYREFLQCDADIFGISSPFADAEMIALSLNIYKRIGFVRAKVLINDRALLKDFPYEAIVAIDKLKKIGVEGVIKTMEGKGIPLDEAKSYLKTITELKPNETIQVIINYLENAGFPRDWYEFDPTIARSFSYSTGAIWEVEIPDYPGTSVLGGERFDKLIEKISGENIPGTGFGLGFDRTLEAAEALNLIPKQSTNSQVLVTIFSEQLQPQSLKIATQLREGGINTELFPEQTAKLDKQLKYADRKGIPYVIIVGDNEIKQNKVLLKNMQTKSQELLTIIEVISKLE</sequence>
<dbReference type="Gene3D" id="3.40.50.800">
    <property type="entry name" value="Anticodon-binding domain"/>
    <property type="match status" value="1"/>
</dbReference>
<dbReference type="GO" id="GO:0004821">
    <property type="term" value="F:histidine-tRNA ligase activity"/>
    <property type="evidence" value="ECO:0007669"/>
    <property type="project" value="UniProtKB-UniRule"/>
</dbReference>
<keyword evidence="4 8" id="KW-0067">ATP-binding</keyword>
<evidence type="ECO:0000256" key="7">
    <source>
        <dbReference type="ARBA" id="ARBA00047639"/>
    </source>
</evidence>
<comment type="catalytic activity">
    <reaction evidence="7 8">
        <text>tRNA(His) + L-histidine + ATP = L-histidyl-tRNA(His) + AMP + diphosphate + H(+)</text>
        <dbReference type="Rhea" id="RHEA:17313"/>
        <dbReference type="Rhea" id="RHEA-COMP:9665"/>
        <dbReference type="Rhea" id="RHEA-COMP:9689"/>
        <dbReference type="ChEBI" id="CHEBI:15378"/>
        <dbReference type="ChEBI" id="CHEBI:30616"/>
        <dbReference type="ChEBI" id="CHEBI:33019"/>
        <dbReference type="ChEBI" id="CHEBI:57595"/>
        <dbReference type="ChEBI" id="CHEBI:78442"/>
        <dbReference type="ChEBI" id="CHEBI:78527"/>
        <dbReference type="ChEBI" id="CHEBI:456215"/>
        <dbReference type="EC" id="6.1.1.21"/>
    </reaction>
</comment>
<dbReference type="GO" id="GO:0006427">
    <property type="term" value="P:histidyl-tRNA aminoacylation"/>
    <property type="evidence" value="ECO:0007669"/>
    <property type="project" value="UniProtKB-UniRule"/>
</dbReference>
<dbReference type="PANTHER" id="PTHR11476">
    <property type="entry name" value="HISTIDYL-TRNA SYNTHETASE"/>
    <property type="match status" value="1"/>
</dbReference>
<feature type="binding site" evidence="9">
    <location>
        <begin position="78"/>
        <end position="80"/>
    </location>
    <ligand>
        <name>L-histidine</name>
        <dbReference type="ChEBI" id="CHEBI:57595"/>
    </ligand>
</feature>
<keyword evidence="5 8" id="KW-0648">Protein biosynthesis</keyword>
<reference evidence="11 12" key="1">
    <citation type="journal article" date="2015" name="Nature">
        <title>rRNA introns, odd ribosomes, and small enigmatic genomes across a large radiation of phyla.</title>
        <authorList>
            <person name="Brown C.T."/>
            <person name="Hug L.A."/>
            <person name="Thomas B.C."/>
            <person name="Sharon I."/>
            <person name="Castelle C.J."/>
            <person name="Singh A."/>
            <person name="Wilkins M.J."/>
            <person name="Williams K.H."/>
            <person name="Banfield J.F."/>
        </authorList>
    </citation>
    <scope>NUCLEOTIDE SEQUENCE [LARGE SCALE GENOMIC DNA]</scope>
</reference>
<dbReference type="SUPFAM" id="SSF52954">
    <property type="entry name" value="Class II aaRS ABD-related"/>
    <property type="match status" value="1"/>
</dbReference>
<dbReference type="InterPro" id="IPR041715">
    <property type="entry name" value="HisRS-like_core"/>
</dbReference>
<dbReference type="PANTHER" id="PTHR11476:SF7">
    <property type="entry name" value="HISTIDINE--TRNA LIGASE"/>
    <property type="match status" value="1"/>
</dbReference>
<dbReference type="InterPro" id="IPR015807">
    <property type="entry name" value="His-tRNA-ligase"/>
</dbReference>
<evidence type="ECO:0000256" key="3">
    <source>
        <dbReference type="ARBA" id="ARBA00022741"/>
    </source>
</evidence>
<dbReference type="InterPro" id="IPR045864">
    <property type="entry name" value="aa-tRNA-synth_II/BPL/LPL"/>
</dbReference>
<evidence type="ECO:0000256" key="6">
    <source>
        <dbReference type="ARBA" id="ARBA00023146"/>
    </source>
</evidence>
<proteinExistence type="inferred from homology"/>
<dbReference type="Pfam" id="PF03129">
    <property type="entry name" value="HGTP_anticodon"/>
    <property type="match status" value="1"/>
</dbReference>
<dbReference type="Pfam" id="PF13393">
    <property type="entry name" value="tRNA-synt_His"/>
    <property type="match status" value="2"/>
</dbReference>
<feature type="domain" description="Aminoacyl-transfer RNA synthetases class-II family profile" evidence="10">
    <location>
        <begin position="24"/>
        <end position="324"/>
    </location>
</feature>
<dbReference type="InterPro" id="IPR036621">
    <property type="entry name" value="Anticodon-bd_dom_sf"/>
</dbReference>
<dbReference type="AlphaFoldDB" id="A0A0G1EUF2"/>
<protein>
    <recommendedName>
        <fullName evidence="8">Histidine--tRNA ligase</fullName>
        <ecNumber evidence="8">6.1.1.21</ecNumber>
    </recommendedName>
    <alternativeName>
        <fullName evidence="8">Histidyl-tRNA synthetase</fullName>
        <shortName evidence="8">HisRS</shortName>
    </alternativeName>
</protein>
<dbReference type="PATRIC" id="fig|1618446.3.peg.971"/>
<feature type="binding site" evidence="9">
    <location>
        <position position="242"/>
    </location>
    <ligand>
        <name>L-histidine</name>
        <dbReference type="ChEBI" id="CHEBI:57595"/>
    </ligand>
</feature>
<evidence type="ECO:0000313" key="11">
    <source>
        <dbReference type="EMBL" id="KKS86651.1"/>
    </source>
</evidence>
<keyword evidence="2 8" id="KW-0436">Ligase</keyword>